<evidence type="ECO:0008006" key="3">
    <source>
        <dbReference type="Google" id="ProtNLM"/>
    </source>
</evidence>
<evidence type="ECO:0000313" key="1">
    <source>
        <dbReference type="EMBL" id="KKS98807.1"/>
    </source>
</evidence>
<gene>
    <name evidence="1" type="ORF">UV74_C0002G0026</name>
</gene>
<dbReference type="STRING" id="1618578.UV74_C0002G0026"/>
<evidence type="ECO:0000313" key="2">
    <source>
        <dbReference type="Proteomes" id="UP000034090"/>
    </source>
</evidence>
<dbReference type="AlphaFoldDB" id="A0A0G1DML9"/>
<reference evidence="1 2" key="1">
    <citation type="journal article" date="2015" name="Nature">
        <title>rRNA introns, odd ribosomes, and small enigmatic genomes across a large radiation of phyla.</title>
        <authorList>
            <person name="Brown C.T."/>
            <person name="Hug L.A."/>
            <person name="Thomas B.C."/>
            <person name="Sharon I."/>
            <person name="Castelle C.J."/>
            <person name="Singh A."/>
            <person name="Wilkins M.J."/>
            <person name="Williams K.H."/>
            <person name="Banfield J.F."/>
        </authorList>
    </citation>
    <scope>NUCLEOTIDE SEQUENCE [LARGE SCALE GENOMIC DNA]</scope>
</reference>
<accession>A0A0G1DML9</accession>
<protein>
    <recommendedName>
        <fullName evidence="3">Glycosyltransferase</fullName>
    </recommendedName>
</protein>
<dbReference type="EMBL" id="LCFQ01000002">
    <property type="protein sequence ID" value="KKS98807.1"/>
    <property type="molecule type" value="Genomic_DNA"/>
</dbReference>
<dbReference type="Proteomes" id="UP000034090">
    <property type="component" value="Unassembled WGS sequence"/>
</dbReference>
<proteinExistence type="predicted"/>
<organism evidence="1 2">
    <name type="scientific">Candidatus Woesebacteria bacterium GW2011_GWB1_43_14</name>
    <dbReference type="NCBI Taxonomy" id="1618578"/>
    <lineage>
        <taxon>Bacteria</taxon>
        <taxon>Candidatus Woeseibacteriota</taxon>
    </lineage>
</organism>
<sequence length="268" mass="31880">MIYAVYRCLYGEDFIQESIRSIRDYVDKIFIFWDDKPWGDIESCIYKGEEVKFPKKFDNILDKIQELNDPKVVLIHDHVENNLGQFTHLINDIILKNWQKPDLFIVIEVDHVLKQSEMKRALGHMSSGQIRHATTKPLELWKTYEYRIPERNRLATVFWNMDGLERLPDTGRQANAGQTAVLPVYTHNFGFCFNPQTMYWKHLTALGYAKKIGDRLPNEDWYDKWLNWSINDDNKDLEISKGREHTIPYAYRYDVNELPEAIKDKYKL</sequence>
<name>A0A0G1DML9_9BACT</name>
<comment type="caution">
    <text evidence="1">The sequence shown here is derived from an EMBL/GenBank/DDBJ whole genome shotgun (WGS) entry which is preliminary data.</text>
</comment>